<feature type="binding site" evidence="6">
    <location>
        <position position="262"/>
    </location>
    <ligand>
        <name>ATP</name>
        <dbReference type="ChEBI" id="CHEBI:30616"/>
    </ligand>
</feature>
<evidence type="ECO:0000313" key="11">
    <source>
        <dbReference type="Proteomes" id="UP000717515"/>
    </source>
</evidence>
<feature type="compositionally biased region" description="Low complexity" evidence="8">
    <location>
        <begin position="97"/>
        <end position="120"/>
    </location>
</feature>
<evidence type="ECO:0000313" key="10">
    <source>
        <dbReference type="EMBL" id="KAG9326196.1"/>
    </source>
</evidence>
<evidence type="ECO:0000256" key="1">
    <source>
        <dbReference type="ARBA" id="ARBA00012513"/>
    </source>
</evidence>
<organism evidence="10 11">
    <name type="scientific">Mortierella alpina</name>
    <name type="common">Oleaginous fungus</name>
    <name type="synonym">Mortierella renispora</name>
    <dbReference type="NCBI Taxonomy" id="64518"/>
    <lineage>
        <taxon>Eukaryota</taxon>
        <taxon>Fungi</taxon>
        <taxon>Fungi incertae sedis</taxon>
        <taxon>Mucoromycota</taxon>
        <taxon>Mortierellomycotina</taxon>
        <taxon>Mortierellomycetes</taxon>
        <taxon>Mortierellales</taxon>
        <taxon>Mortierellaceae</taxon>
        <taxon>Mortierella</taxon>
    </lineage>
</organism>
<dbReference type="PANTHER" id="PTHR24348">
    <property type="entry name" value="SERINE/THREONINE-PROTEIN KINASE UNC-51-RELATED"/>
    <property type="match status" value="1"/>
</dbReference>
<evidence type="ECO:0000256" key="7">
    <source>
        <dbReference type="RuleBase" id="RU000304"/>
    </source>
</evidence>
<dbReference type="PROSITE" id="PS00108">
    <property type="entry name" value="PROTEIN_KINASE_ST"/>
    <property type="match status" value="1"/>
</dbReference>
<dbReference type="SMART" id="SM00220">
    <property type="entry name" value="S_TKc"/>
    <property type="match status" value="1"/>
</dbReference>
<dbReference type="GO" id="GO:0004674">
    <property type="term" value="F:protein serine/threonine kinase activity"/>
    <property type="evidence" value="ECO:0007669"/>
    <property type="project" value="UniProtKB-KW"/>
</dbReference>
<dbReference type="InterPro" id="IPR011009">
    <property type="entry name" value="Kinase-like_dom_sf"/>
</dbReference>
<comment type="similarity">
    <text evidence="7">Belongs to the protein kinase superfamily.</text>
</comment>
<dbReference type="PANTHER" id="PTHR24348:SF22">
    <property type="entry name" value="NON-SPECIFIC SERINE_THREONINE PROTEIN KINASE"/>
    <property type="match status" value="1"/>
</dbReference>
<dbReference type="SUPFAM" id="SSF56112">
    <property type="entry name" value="Protein kinase-like (PK-like)"/>
    <property type="match status" value="1"/>
</dbReference>
<protein>
    <recommendedName>
        <fullName evidence="1">non-specific serine/threonine protein kinase</fullName>
        <ecNumber evidence="1">2.7.11.1</ecNumber>
    </recommendedName>
</protein>
<evidence type="ECO:0000256" key="6">
    <source>
        <dbReference type="PROSITE-ProRule" id="PRU10141"/>
    </source>
</evidence>
<dbReference type="Proteomes" id="UP000717515">
    <property type="component" value="Unassembled WGS sequence"/>
</dbReference>
<dbReference type="InterPro" id="IPR017441">
    <property type="entry name" value="Protein_kinase_ATP_BS"/>
</dbReference>
<dbReference type="InterPro" id="IPR008271">
    <property type="entry name" value="Ser/Thr_kinase_AS"/>
</dbReference>
<evidence type="ECO:0000256" key="2">
    <source>
        <dbReference type="ARBA" id="ARBA00022679"/>
    </source>
</evidence>
<dbReference type="GO" id="GO:0016020">
    <property type="term" value="C:membrane"/>
    <property type="evidence" value="ECO:0007669"/>
    <property type="project" value="TreeGrafter"/>
</dbReference>
<dbReference type="Pfam" id="PF00069">
    <property type="entry name" value="Pkinase"/>
    <property type="match status" value="1"/>
</dbReference>
<feature type="domain" description="Protein kinase" evidence="9">
    <location>
        <begin position="229"/>
        <end position="417"/>
    </location>
</feature>
<feature type="region of interest" description="Disordered" evidence="8">
    <location>
        <begin position="21"/>
        <end position="120"/>
    </location>
</feature>
<dbReference type="PROSITE" id="PS50011">
    <property type="entry name" value="PROTEIN_KINASE_DOM"/>
    <property type="match status" value="1"/>
</dbReference>
<dbReference type="GO" id="GO:0000407">
    <property type="term" value="C:phagophore assembly site"/>
    <property type="evidence" value="ECO:0007669"/>
    <property type="project" value="TreeGrafter"/>
</dbReference>
<keyword evidence="5 6" id="KW-0067">ATP-binding</keyword>
<dbReference type="GO" id="GO:0010506">
    <property type="term" value="P:regulation of autophagy"/>
    <property type="evidence" value="ECO:0007669"/>
    <property type="project" value="InterPro"/>
</dbReference>
<comment type="caution">
    <text evidence="10">The sequence shown here is derived from an EMBL/GenBank/DDBJ whole genome shotgun (WGS) entry which is preliminary data.</text>
</comment>
<name>A0A9P8D0W7_MORAP</name>
<accession>A0A9P8D0W7</accession>
<keyword evidence="7" id="KW-0723">Serine/threonine-protein kinase</keyword>
<gene>
    <name evidence="10" type="ORF">KVV02_001080</name>
</gene>
<dbReference type="Gene3D" id="1.10.510.10">
    <property type="entry name" value="Transferase(Phosphotransferase) domain 1"/>
    <property type="match status" value="1"/>
</dbReference>
<keyword evidence="2" id="KW-0808">Transferase</keyword>
<evidence type="ECO:0000259" key="9">
    <source>
        <dbReference type="PROSITE" id="PS50011"/>
    </source>
</evidence>
<keyword evidence="3 6" id="KW-0547">Nucleotide-binding</keyword>
<dbReference type="InterPro" id="IPR000719">
    <property type="entry name" value="Prot_kinase_dom"/>
</dbReference>
<dbReference type="GO" id="GO:0000045">
    <property type="term" value="P:autophagosome assembly"/>
    <property type="evidence" value="ECO:0007669"/>
    <property type="project" value="TreeGrafter"/>
</dbReference>
<dbReference type="InterPro" id="IPR045269">
    <property type="entry name" value="Atg1-like"/>
</dbReference>
<proteinExistence type="inferred from homology"/>
<sequence>MDRHTATATLSLKQLDLGAHHSIETPSAAASPASPTLAHSPAEPAPHVSARDSDALPRRPPPQPLLTPGHNITRGRTGRSKSQLLAEIPSTTDTCTPAGPSSASPSSWSIASSDTGPSSASSVIESRIRFERLANGSHRHHLSAPKRQQFLSNQVRRLRELLDGKRDRDDPQHNHLHAQAQLKPEVFQHPLSLLNEKYQDLDTEQSGSPVSTSRRRQHNVKLDFVQKYGELQQVIGKGAFGTVRMSVRRHPESSEEQVYAVKEFKYTHGESQKLYMRRLTSEFCIASSLKHANIIQTLDLLQLHGDTYSEVMEYCAGGDLHSLIASASTLGESESNCFFSQLINGVAFLHSMGVVHRDLKPENLLLTSDGCLKIADFGNSEVFRMPWERKVRASASIRGTGPFIAPEEFTDDTFDAR</sequence>
<reference evidence="10" key="1">
    <citation type="submission" date="2021-07" db="EMBL/GenBank/DDBJ databases">
        <title>Draft genome of Mortierella alpina, strain LL118, isolated from an aspen leaf litter sample.</title>
        <authorList>
            <person name="Yang S."/>
            <person name="Vinatzer B.A."/>
        </authorList>
    </citation>
    <scope>NUCLEOTIDE SEQUENCE</scope>
    <source>
        <strain evidence="10">LL118</strain>
    </source>
</reference>
<keyword evidence="4" id="KW-0418">Kinase</keyword>
<feature type="compositionally biased region" description="Low complexity" evidence="8">
    <location>
        <begin position="26"/>
        <end position="42"/>
    </location>
</feature>
<dbReference type="GO" id="GO:0005776">
    <property type="term" value="C:autophagosome"/>
    <property type="evidence" value="ECO:0007669"/>
    <property type="project" value="TreeGrafter"/>
</dbReference>
<dbReference type="EMBL" id="JAIFTL010000024">
    <property type="protein sequence ID" value="KAG9326196.1"/>
    <property type="molecule type" value="Genomic_DNA"/>
</dbReference>
<dbReference type="GO" id="GO:0005524">
    <property type="term" value="F:ATP binding"/>
    <property type="evidence" value="ECO:0007669"/>
    <property type="project" value="UniProtKB-UniRule"/>
</dbReference>
<evidence type="ECO:0000256" key="5">
    <source>
        <dbReference type="ARBA" id="ARBA00022840"/>
    </source>
</evidence>
<evidence type="ECO:0000256" key="8">
    <source>
        <dbReference type="SAM" id="MobiDB-lite"/>
    </source>
</evidence>
<dbReference type="PROSITE" id="PS00107">
    <property type="entry name" value="PROTEIN_KINASE_ATP"/>
    <property type="match status" value="1"/>
</dbReference>
<dbReference type="GO" id="GO:0005829">
    <property type="term" value="C:cytosol"/>
    <property type="evidence" value="ECO:0007669"/>
    <property type="project" value="TreeGrafter"/>
</dbReference>
<dbReference type="AlphaFoldDB" id="A0A9P8D0W7"/>
<evidence type="ECO:0000256" key="3">
    <source>
        <dbReference type="ARBA" id="ARBA00022741"/>
    </source>
</evidence>
<dbReference type="EC" id="2.7.11.1" evidence="1"/>
<evidence type="ECO:0000256" key="4">
    <source>
        <dbReference type="ARBA" id="ARBA00022777"/>
    </source>
</evidence>